<comment type="caution">
    <text evidence="5">The sequence shown here is derived from an EMBL/GenBank/DDBJ whole genome shotgun (WGS) entry which is preliminary data.</text>
</comment>
<dbReference type="InterPro" id="IPR036390">
    <property type="entry name" value="WH_DNA-bd_sf"/>
</dbReference>
<dbReference type="PANTHER" id="PTHR30146">
    <property type="entry name" value="LACI-RELATED TRANSCRIPTIONAL REPRESSOR"/>
    <property type="match status" value="1"/>
</dbReference>
<evidence type="ECO:0000259" key="4">
    <source>
        <dbReference type="PROSITE" id="PS51000"/>
    </source>
</evidence>
<dbReference type="InterPro" id="IPR046335">
    <property type="entry name" value="LacI/GalR-like_sensor"/>
</dbReference>
<dbReference type="PANTHER" id="PTHR30146:SF155">
    <property type="entry name" value="ALANINE RACEMASE"/>
    <property type="match status" value="1"/>
</dbReference>
<protein>
    <submittedName>
        <fullName evidence="5">Substrate-binding domain-containing protein</fullName>
    </submittedName>
</protein>
<keyword evidence="3" id="KW-0804">Transcription</keyword>
<dbReference type="PROSITE" id="PS00894">
    <property type="entry name" value="HTH_DEOR_1"/>
    <property type="match status" value="1"/>
</dbReference>
<keyword evidence="2" id="KW-0238">DNA-binding</keyword>
<evidence type="ECO:0000313" key="5">
    <source>
        <dbReference type="EMBL" id="MDP5227315.1"/>
    </source>
</evidence>
<evidence type="ECO:0000313" key="6">
    <source>
        <dbReference type="Proteomes" id="UP001232725"/>
    </source>
</evidence>
<dbReference type="Gene3D" id="3.40.50.2300">
    <property type="match status" value="2"/>
</dbReference>
<keyword evidence="6" id="KW-1185">Reference proteome</keyword>
<dbReference type="PROSITE" id="PS51000">
    <property type="entry name" value="HTH_DEOR_2"/>
    <property type="match status" value="1"/>
</dbReference>
<dbReference type="SUPFAM" id="SSF53822">
    <property type="entry name" value="Periplasmic binding protein-like I"/>
    <property type="match status" value="1"/>
</dbReference>
<keyword evidence="1" id="KW-0805">Transcription regulation</keyword>
<dbReference type="InterPro" id="IPR036388">
    <property type="entry name" value="WH-like_DNA-bd_sf"/>
</dbReference>
<dbReference type="InterPro" id="IPR001034">
    <property type="entry name" value="DeoR_HTH"/>
</dbReference>
<proteinExistence type="predicted"/>
<dbReference type="PRINTS" id="PR00037">
    <property type="entry name" value="HTHLACR"/>
</dbReference>
<dbReference type="InterPro" id="IPR028082">
    <property type="entry name" value="Peripla_BP_I"/>
</dbReference>
<dbReference type="SMART" id="SM00420">
    <property type="entry name" value="HTH_DEOR"/>
    <property type="match status" value="1"/>
</dbReference>
<dbReference type="Pfam" id="PF08220">
    <property type="entry name" value="HTH_DeoR"/>
    <property type="match status" value="1"/>
</dbReference>
<dbReference type="Pfam" id="PF13377">
    <property type="entry name" value="Peripla_BP_3"/>
    <property type="match status" value="1"/>
</dbReference>
<dbReference type="RefSeq" id="WP_305996368.1">
    <property type="nucleotide sequence ID" value="NZ_JAVALS010000005.1"/>
</dbReference>
<evidence type="ECO:0000256" key="2">
    <source>
        <dbReference type="ARBA" id="ARBA00023125"/>
    </source>
</evidence>
<dbReference type="SUPFAM" id="SSF46785">
    <property type="entry name" value="Winged helix' DNA-binding domain"/>
    <property type="match status" value="1"/>
</dbReference>
<evidence type="ECO:0000256" key="1">
    <source>
        <dbReference type="ARBA" id="ARBA00023015"/>
    </source>
</evidence>
<evidence type="ECO:0000256" key="3">
    <source>
        <dbReference type="ARBA" id="ARBA00023163"/>
    </source>
</evidence>
<dbReference type="Gene3D" id="1.10.10.10">
    <property type="entry name" value="Winged helix-like DNA-binding domain superfamily/Winged helix DNA-binding domain"/>
    <property type="match status" value="1"/>
</dbReference>
<organism evidence="5 6">
    <name type="scientific">Arthrobacter horti</name>
    <dbReference type="NCBI Taxonomy" id="3068273"/>
    <lineage>
        <taxon>Bacteria</taxon>
        <taxon>Bacillati</taxon>
        <taxon>Actinomycetota</taxon>
        <taxon>Actinomycetes</taxon>
        <taxon>Micrococcales</taxon>
        <taxon>Micrococcaceae</taxon>
        <taxon>Arthrobacter</taxon>
    </lineage>
</organism>
<feature type="domain" description="HTH deoR-type" evidence="4">
    <location>
        <begin position="5"/>
        <end position="60"/>
    </location>
</feature>
<gene>
    <name evidence="5" type="ORF">Q9R02_09145</name>
</gene>
<reference evidence="5 6" key="1">
    <citation type="submission" date="2023-08" db="EMBL/GenBank/DDBJ databases">
        <title>Arthrobacter horti sp. nov., isolated from forest soil.</title>
        <authorList>
            <person name="Park M."/>
        </authorList>
    </citation>
    <scope>NUCLEOTIDE SEQUENCE [LARGE SCALE GENOMIC DNA]</scope>
    <source>
        <strain evidence="5 6">YJM1</strain>
    </source>
</reference>
<dbReference type="EMBL" id="JAVALS010000005">
    <property type="protein sequence ID" value="MDP5227315.1"/>
    <property type="molecule type" value="Genomic_DNA"/>
</dbReference>
<sequence>MSRSVEERRRGILDVLKREGEQNVRELSERLGVSSVTLRRDVETLAARGLLHRTHGTVRPVQTAGRAGAVEKYVLGMVIPAGDYYYERVIEGAKAAAAAAGCSLVLGISGYDKATELQQVDRLLAKGVDGLVIAPTPEFDSGQLDAEQQQWLVSLSVPVVLIERPVASGGAAGVLDSISSSHAVGATLAVHHLAELGHTRIACVAITGPNSTHVLAGYRSAVASLGIESLGTVRFSADHEETVRDRILELVEAGATAFLVHNDVLALRCLAWLDDAGVDVPARVSLISYDDVFAAVAAVPITAVAPWREAVGQQAVQRLVGRIGEAISVRGRGGPGSAAEHRELIPRLHVRQSTAAPAKLDRHLGEGTADAVP</sequence>
<dbReference type="CDD" id="cd06267">
    <property type="entry name" value="PBP1_LacI_sugar_binding-like"/>
    <property type="match status" value="1"/>
</dbReference>
<name>A0ABT9IQD1_9MICC</name>
<dbReference type="InterPro" id="IPR018356">
    <property type="entry name" value="Tscrpt_reg_HTH_DeoR_CS"/>
</dbReference>
<dbReference type="Proteomes" id="UP001232725">
    <property type="component" value="Unassembled WGS sequence"/>
</dbReference>
<accession>A0ABT9IQD1</accession>